<protein>
    <submittedName>
        <fullName evidence="2">Uncharacterized protein</fullName>
    </submittedName>
</protein>
<feature type="region of interest" description="Disordered" evidence="1">
    <location>
        <begin position="1"/>
        <end position="32"/>
    </location>
</feature>
<feature type="region of interest" description="Disordered" evidence="1">
    <location>
        <begin position="113"/>
        <end position="137"/>
    </location>
</feature>
<reference evidence="3" key="1">
    <citation type="journal article" date="2018" name="Nat. Microbiol.">
        <title>Leveraging single-cell genomics to expand the fungal tree of life.</title>
        <authorList>
            <person name="Ahrendt S.R."/>
            <person name="Quandt C.A."/>
            <person name="Ciobanu D."/>
            <person name="Clum A."/>
            <person name="Salamov A."/>
            <person name="Andreopoulos B."/>
            <person name="Cheng J.F."/>
            <person name="Woyke T."/>
            <person name="Pelin A."/>
            <person name="Henrissat B."/>
            <person name="Reynolds N.K."/>
            <person name="Benny G.L."/>
            <person name="Smith M.E."/>
            <person name="James T.Y."/>
            <person name="Grigoriev I.V."/>
        </authorList>
    </citation>
    <scope>NUCLEOTIDE SEQUENCE [LARGE SCALE GENOMIC DNA]</scope>
    <source>
        <strain evidence="3">RSA 468</strain>
    </source>
</reference>
<keyword evidence="3" id="KW-1185">Reference proteome</keyword>
<dbReference type="InterPro" id="IPR026680">
    <property type="entry name" value="CCDC137"/>
</dbReference>
<dbReference type="PANTHER" id="PTHR21838:SF2">
    <property type="entry name" value="COILED-COIL DOMAIN-CONTAINING PROTEIN 137"/>
    <property type="match status" value="1"/>
</dbReference>
<dbReference type="AlphaFoldDB" id="A0A4P9ZXL2"/>
<accession>A0A4P9ZXL2</accession>
<proteinExistence type="predicted"/>
<organism evidence="2 3">
    <name type="scientific">Dimargaris cristalligena</name>
    <dbReference type="NCBI Taxonomy" id="215637"/>
    <lineage>
        <taxon>Eukaryota</taxon>
        <taxon>Fungi</taxon>
        <taxon>Fungi incertae sedis</taxon>
        <taxon>Zoopagomycota</taxon>
        <taxon>Kickxellomycotina</taxon>
        <taxon>Dimargaritomycetes</taxon>
        <taxon>Dimargaritales</taxon>
        <taxon>Dimargaritaceae</taxon>
        <taxon>Dimargaris</taxon>
    </lineage>
</organism>
<feature type="region of interest" description="Disordered" evidence="1">
    <location>
        <begin position="242"/>
        <end position="263"/>
    </location>
</feature>
<evidence type="ECO:0000313" key="3">
    <source>
        <dbReference type="Proteomes" id="UP000268162"/>
    </source>
</evidence>
<feature type="region of interest" description="Disordered" evidence="1">
    <location>
        <begin position="161"/>
        <end position="182"/>
    </location>
</feature>
<evidence type="ECO:0000256" key="1">
    <source>
        <dbReference type="SAM" id="MobiDB-lite"/>
    </source>
</evidence>
<dbReference type="Proteomes" id="UP000268162">
    <property type="component" value="Unassembled WGS sequence"/>
</dbReference>
<sequence>MPNKKRRQVKAAASSGEKEDNRIPGKSSFNDTPYAFRMAMKMVENGPRKRKRPEPTKPALATHSEIIMSKNLKIEKGESLSQFEKRVDVVAEITQAEVKVFDTKKAQKRLAHFEKLKEKKKSKKKPSGDIAEPKDFHHLTDKVKFNEVAEAPPIFQKLPRPMRKTIMPGETKPTLVKPRSATKVEPLLLESQLRPGEQEVADAKAKAKAKLKDMTMGQKRILEEERTRVIANYRMRKVAAYESHNQARGAADPSDTALLDDGL</sequence>
<dbReference type="PANTHER" id="PTHR21838">
    <property type="entry name" value="COILED-COIL DOMAIN-CONTAINING PROTEIN 137"/>
    <property type="match status" value="1"/>
</dbReference>
<dbReference type="OrthoDB" id="5876637at2759"/>
<dbReference type="GO" id="GO:0005634">
    <property type="term" value="C:nucleus"/>
    <property type="evidence" value="ECO:0007669"/>
    <property type="project" value="TreeGrafter"/>
</dbReference>
<gene>
    <name evidence="2" type="ORF">BJ085DRAFT_30450</name>
</gene>
<name>A0A4P9ZXL2_9FUNG</name>
<evidence type="ECO:0000313" key="2">
    <source>
        <dbReference type="EMBL" id="RKP37470.1"/>
    </source>
</evidence>
<dbReference type="EMBL" id="ML002490">
    <property type="protein sequence ID" value="RKP37470.1"/>
    <property type="molecule type" value="Genomic_DNA"/>
</dbReference>